<dbReference type="InterPro" id="IPR003673">
    <property type="entry name" value="CoA-Trfase_fam_III"/>
</dbReference>
<reference evidence="2" key="1">
    <citation type="submission" date="2022-06" db="EMBL/GenBank/DDBJ databases">
        <title>New Polynucleobacter species.</title>
        <authorList>
            <person name="Hahn M.W."/>
        </authorList>
    </citation>
    <scope>NUCLEOTIDE SEQUENCE</scope>
    <source>
        <strain evidence="2">UK-FUSCHL-C3</strain>
    </source>
</reference>
<keyword evidence="1 2" id="KW-0808">Transferase</keyword>
<dbReference type="PANTHER" id="PTHR48207:SF3">
    <property type="entry name" value="SUCCINATE--HYDROXYMETHYLGLUTARATE COA-TRANSFERASE"/>
    <property type="match status" value="1"/>
</dbReference>
<dbReference type="GO" id="GO:0008410">
    <property type="term" value="F:CoA-transferase activity"/>
    <property type="evidence" value="ECO:0007669"/>
    <property type="project" value="TreeGrafter"/>
</dbReference>
<gene>
    <name evidence="2" type="ORF">NKE59_05075</name>
</gene>
<name>A0AAU7ZZW4_9BURK</name>
<dbReference type="AlphaFoldDB" id="A0AAU7ZZW4"/>
<dbReference type="Gene3D" id="3.40.50.10540">
    <property type="entry name" value="Crotonobetainyl-coa:carnitine coa-transferase, domain 1"/>
    <property type="match status" value="1"/>
</dbReference>
<sequence length="407" mass="44106">MNSSTESTKRPLPLAGVKVLDVSQVMAGPYSCMLLADMGADVIKIEPPGGGDQTRGAMGFKMKGPDSMGFLNMNRNKRSIAINLKSEAGKSVLFKLVKEADILVENYRPGVMKRLGVGYEVMSKINPALVYVSISGFGQSGPWAERPGFDLMAQAMSGIMSVTGHGDGKPVKAGVPVADIGCALFATYAALSAYIGAKNTGQGQYIDASLFDSALAFSIWDTSEYWGTGQPPVALGTANRMTAPYQAVKAKDGYFVMGATNNKLWQKLCEILQRPDLIQDPQYQTIAGRLGQREQLIHELESSFALKTADEWIDLLLAQGIPAGPILDYPQAFDSEHGKHRQMRIEIDHPLEGKVPNIGFAVKMQGTPQEVRRHPPLLGEHTQEVLMQAGFTDDEIKLLEQQGAFAA</sequence>
<dbReference type="InterPro" id="IPR023606">
    <property type="entry name" value="CoA-Trfase_III_dom_1_sf"/>
</dbReference>
<dbReference type="InterPro" id="IPR050483">
    <property type="entry name" value="CoA-transferase_III_domain"/>
</dbReference>
<dbReference type="PANTHER" id="PTHR48207">
    <property type="entry name" value="SUCCINATE--HYDROXYMETHYLGLUTARATE COA-TRANSFERASE"/>
    <property type="match status" value="1"/>
</dbReference>
<dbReference type="Gene3D" id="3.30.1540.10">
    <property type="entry name" value="formyl-coa transferase, domain 3"/>
    <property type="match status" value="1"/>
</dbReference>
<dbReference type="SUPFAM" id="SSF89796">
    <property type="entry name" value="CoA-transferase family III (CaiB/BaiF)"/>
    <property type="match status" value="1"/>
</dbReference>
<dbReference type="Pfam" id="PF02515">
    <property type="entry name" value="CoA_transf_3"/>
    <property type="match status" value="1"/>
</dbReference>
<dbReference type="EMBL" id="CP099959">
    <property type="protein sequence ID" value="XCC56878.1"/>
    <property type="molecule type" value="Genomic_DNA"/>
</dbReference>
<dbReference type="RefSeq" id="WP_353437879.1">
    <property type="nucleotide sequence ID" value="NZ_CP099959.1"/>
</dbReference>
<organism evidence="2">
    <name type="scientific">Polynucleobacter sp. UK-FUSCHL-C3</name>
    <dbReference type="NCBI Taxonomy" id="2955208"/>
    <lineage>
        <taxon>Bacteria</taxon>
        <taxon>Pseudomonadati</taxon>
        <taxon>Pseudomonadota</taxon>
        <taxon>Betaproteobacteria</taxon>
        <taxon>Burkholderiales</taxon>
        <taxon>Burkholderiaceae</taxon>
        <taxon>Polynucleobacter</taxon>
    </lineage>
</organism>
<accession>A0AAU7ZZW4</accession>
<evidence type="ECO:0000256" key="1">
    <source>
        <dbReference type="ARBA" id="ARBA00022679"/>
    </source>
</evidence>
<proteinExistence type="predicted"/>
<evidence type="ECO:0000313" key="2">
    <source>
        <dbReference type="EMBL" id="XCC56878.1"/>
    </source>
</evidence>
<protein>
    <submittedName>
        <fullName evidence="2">CoA transferase</fullName>
    </submittedName>
</protein>
<dbReference type="InterPro" id="IPR044855">
    <property type="entry name" value="CoA-Trfase_III_dom3_sf"/>
</dbReference>